<feature type="transmembrane region" description="Helical" evidence="1">
    <location>
        <begin position="21"/>
        <end position="38"/>
    </location>
</feature>
<proteinExistence type="predicted"/>
<keyword evidence="4" id="KW-1185">Reference proteome</keyword>
<dbReference type="PANTHER" id="PTHR43422:SF3">
    <property type="entry name" value="THIAMINE THIAZOLE SYNTHASE"/>
    <property type="match status" value="1"/>
</dbReference>
<evidence type="ECO:0000256" key="1">
    <source>
        <dbReference type="SAM" id="Phobius"/>
    </source>
</evidence>
<dbReference type="EMBL" id="FTNO01000001">
    <property type="protein sequence ID" value="SIQ88332.1"/>
    <property type="molecule type" value="Genomic_DNA"/>
</dbReference>
<dbReference type="AlphaFoldDB" id="A0A1N6WE75"/>
<evidence type="ECO:0000313" key="4">
    <source>
        <dbReference type="Proteomes" id="UP000186914"/>
    </source>
</evidence>
<gene>
    <name evidence="3" type="ORF">SAMN05421858_0687</name>
</gene>
<feature type="domain" description="FAD-binding" evidence="2">
    <location>
        <begin position="22"/>
        <end position="355"/>
    </location>
</feature>
<keyword evidence="1" id="KW-0812">Transmembrane</keyword>
<dbReference type="SUPFAM" id="SSF51905">
    <property type="entry name" value="FAD/NAD(P)-binding domain"/>
    <property type="match status" value="1"/>
</dbReference>
<sequence length="449" mass="49285">MTLASVSRYDSNRLSKRGGNAVVIGAGMAGLFVARVLADTFDSVTVIDRDSLVDEPIARRGVPQGQQPHALLEAGKVTLEDFFPGFGDDIVSSGGVVVDFASDVNFYTEGDFLADGPTRKETFSATRPLFERLVRRRVSDFDRVSIRSNCQFTDYLSNADATTVEGVVFRKDGEEKELPADLVVDATGRTSRTPAWLAEHGYTPPEVEEAHIDLAYSTAFIERPPDDLRTFLVPPSAPRTRGGMAAPVEGDRWIVNMNGVHGDTPPTEFADFSAFAESLPTPEVKRLLDTHPPVSETVERYPFPSNRRHRYEALDRFPDGLLVVGDAIASYNPVYAQGMSVAALEAVLLHQTLATDGREDLALRFFERAGPVIDVAWMLAVGSDFGFPQTTGSKPRGTAVMGRYLSRLTRKAHADSTLSDAFSRVLMMEDPPTSLFRPRIVWRVLKPTG</sequence>
<organism evidence="3 4">
    <name type="scientific">Haladaptatus litoreus</name>
    <dbReference type="NCBI Taxonomy" id="553468"/>
    <lineage>
        <taxon>Archaea</taxon>
        <taxon>Methanobacteriati</taxon>
        <taxon>Methanobacteriota</taxon>
        <taxon>Stenosarchaea group</taxon>
        <taxon>Halobacteria</taxon>
        <taxon>Halobacteriales</taxon>
        <taxon>Haladaptataceae</taxon>
        <taxon>Haladaptatus</taxon>
    </lineage>
</organism>
<accession>A0A1N6WE75</accession>
<evidence type="ECO:0000259" key="2">
    <source>
        <dbReference type="Pfam" id="PF01494"/>
    </source>
</evidence>
<dbReference type="RefSeq" id="WP_076430219.1">
    <property type="nucleotide sequence ID" value="NZ_FTNO01000001.1"/>
</dbReference>
<dbReference type="InterPro" id="IPR002938">
    <property type="entry name" value="FAD-bd"/>
</dbReference>
<dbReference type="GO" id="GO:0071949">
    <property type="term" value="F:FAD binding"/>
    <property type="evidence" value="ECO:0007669"/>
    <property type="project" value="InterPro"/>
</dbReference>
<dbReference type="Pfam" id="PF01494">
    <property type="entry name" value="FAD_binding_3"/>
    <property type="match status" value="1"/>
</dbReference>
<keyword evidence="1" id="KW-1133">Transmembrane helix</keyword>
<dbReference type="PANTHER" id="PTHR43422">
    <property type="entry name" value="THIAMINE THIAZOLE SYNTHASE"/>
    <property type="match status" value="1"/>
</dbReference>
<dbReference type="OrthoDB" id="202449at2157"/>
<keyword evidence="1" id="KW-0472">Membrane</keyword>
<protein>
    <submittedName>
        <fullName evidence="3">Dehydrogenase (Flavoprotein)</fullName>
    </submittedName>
</protein>
<dbReference type="Gene3D" id="3.50.50.60">
    <property type="entry name" value="FAD/NAD(P)-binding domain"/>
    <property type="match status" value="1"/>
</dbReference>
<reference evidence="4" key="1">
    <citation type="submission" date="2017-01" db="EMBL/GenBank/DDBJ databases">
        <authorList>
            <person name="Varghese N."/>
            <person name="Submissions S."/>
        </authorList>
    </citation>
    <scope>NUCLEOTIDE SEQUENCE [LARGE SCALE GENOMIC DNA]</scope>
    <source>
        <strain evidence="4">CGMCC 1.7737</strain>
    </source>
</reference>
<evidence type="ECO:0000313" key="3">
    <source>
        <dbReference type="EMBL" id="SIQ88332.1"/>
    </source>
</evidence>
<name>A0A1N6WE75_9EURY</name>
<dbReference type="InterPro" id="IPR036188">
    <property type="entry name" value="FAD/NAD-bd_sf"/>
</dbReference>
<dbReference type="Proteomes" id="UP000186914">
    <property type="component" value="Unassembled WGS sequence"/>
</dbReference>